<keyword evidence="2 3" id="KW-0326">Glycosidase</keyword>
<evidence type="ECO:0000256" key="3">
    <source>
        <dbReference type="RuleBase" id="RU361153"/>
    </source>
</evidence>
<dbReference type="RefSeq" id="WP_184250749.1">
    <property type="nucleotide sequence ID" value="NZ_JACHLR010000050.1"/>
</dbReference>
<dbReference type="SUPFAM" id="SSF51445">
    <property type="entry name" value="(Trans)glycosidases"/>
    <property type="match status" value="1"/>
</dbReference>
<feature type="domain" description="Glycoside hydrolase family 5" evidence="5">
    <location>
        <begin position="120"/>
        <end position="373"/>
    </location>
</feature>
<evidence type="ECO:0000256" key="2">
    <source>
        <dbReference type="ARBA" id="ARBA00023295"/>
    </source>
</evidence>
<feature type="compositionally biased region" description="Polar residues" evidence="4">
    <location>
        <begin position="78"/>
        <end position="90"/>
    </location>
</feature>
<dbReference type="EC" id="3.2.1.4" evidence="6"/>
<dbReference type="PROSITE" id="PS00659">
    <property type="entry name" value="GLYCOSYL_HYDROL_F5"/>
    <property type="match status" value="1"/>
</dbReference>
<dbReference type="AlphaFoldDB" id="A0A7W7KDW8"/>
<evidence type="ECO:0000313" key="7">
    <source>
        <dbReference type="Proteomes" id="UP000555448"/>
    </source>
</evidence>
<dbReference type="Proteomes" id="UP000555448">
    <property type="component" value="Unassembled WGS sequence"/>
</dbReference>
<accession>A0A7W7KDW8</accession>
<dbReference type="GO" id="GO:0009251">
    <property type="term" value="P:glucan catabolic process"/>
    <property type="evidence" value="ECO:0007669"/>
    <property type="project" value="TreeGrafter"/>
</dbReference>
<feature type="compositionally biased region" description="Low complexity" evidence="4">
    <location>
        <begin position="64"/>
        <end position="77"/>
    </location>
</feature>
<dbReference type="Pfam" id="PF00150">
    <property type="entry name" value="Cellulase"/>
    <property type="match status" value="1"/>
</dbReference>
<proteinExistence type="inferred from homology"/>
<protein>
    <submittedName>
        <fullName evidence="6">Endoglucanase</fullName>
        <ecNumber evidence="6">3.2.1.4</ecNumber>
    </submittedName>
</protein>
<dbReference type="EMBL" id="JACHLR010000050">
    <property type="protein sequence ID" value="MBB4861062.1"/>
    <property type="molecule type" value="Genomic_DNA"/>
</dbReference>
<gene>
    <name evidence="6" type="ORF">HNO88_004410</name>
</gene>
<dbReference type="PANTHER" id="PTHR34142:SF1">
    <property type="entry name" value="GLYCOSIDE HYDROLASE FAMILY 5 DOMAIN-CONTAINING PROTEIN"/>
    <property type="match status" value="1"/>
</dbReference>
<name>A0A7W7KDW8_9SPHN</name>
<sequence>MIDKFVSIKMIGGVATVGLAVGAVATQDTRLTNNTIAMASTSGSSTALQTTVTTNAAASSDTGTTLSSAVTSSSTATNPQNASAQRLSSPDAQAVPLPIPGVNLSGGEFGTVPGRLGFNYTYPSTTDIDYIAAQGFKMVRIPFRWERLQPILNGALSTADASALMKATDYALSKGLVVVLDMHDFARRRPNPTSVTSAIVGSADVPAAAFADAWVKIAGRYRGNNNVWLGLMNEPNGLPAASWWQTAQQTAIALRNQGVNNKLMIPGIYWTAAYNWVESGNAAFASTFKDPGENYAFEVHQYLDSDSSGTKPTCAVGAARRVDAVLAWAKVQKVRLFFGEMGAGPDDTCKIEYGNMLAKIDKSQVAIGWTAWGAGSWWNEGYMFRINPIKGAMTSHMQMLQTAMSNR</sequence>
<evidence type="ECO:0000256" key="1">
    <source>
        <dbReference type="ARBA" id="ARBA00022801"/>
    </source>
</evidence>
<dbReference type="InterPro" id="IPR017853">
    <property type="entry name" value="GH"/>
</dbReference>
<reference evidence="6 7" key="1">
    <citation type="submission" date="2020-08" db="EMBL/GenBank/DDBJ databases">
        <title>Functional genomics of gut bacteria from endangered species of beetles.</title>
        <authorList>
            <person name="Carlos-Shanley C."/>
        </authorList>
    </citation>
    <scope>NUCLEOTIDE SEQUENCE [LARGE SCALE GENOMIC DNA]</scope>
    <source>
        <strain evidence="6 7">S00245</strain>
    </source>
</reference>
<feature type="region of interest" description="Disordered" evidence="4">
    <location>
        <begin position="58"/>
        <end position="90"/>
    </location>
</feature>
<evidence type="ECO:0000256" key="4">
    <source>
        <dbReference type="SAM" id="MobiDB-lite"/>
    </source>
</evidence>
<dbReference type="PANTHER" id="PTHR34142">
    <property type="entry name" value="ENDO-BETA-1,4-GLUCANASE A"/>
    <property type="match status" value="1"/>
</dbReference>
<dbReference type="InterPro" id="IPR018087">
    <property type="entry name" value="Glyco_hydro_5_CS"/>
</dbReference>
<comment type="caution">
    <text evidence="6">The sequence shown here is derived from an EMBL/GenBank/DDBJ whole genome shotgun (WGS) entry which is preliminary data.</text>
</comment>
<keyword evidence="7" id="KW-1185">Reference proteome</keyword>
<evidence type="ECO:0000259" key="5">
    <source>
        <dbReference type="Pfam" id="PF00150"/>
    </source>
</evidence>
<dbReference type="Gene3D" id="3.20.20.80">
    <property type="entry name" value="Glycosidases"/>
    <property type="match status" value="1"/>
</dbReference>
<keyword evidence="1 3" id="KW-0378">Hydrolase</keyword>
<dbReference type="GO" id="GO:0008810">
    <property type="term" value="F:cellulase activity"/>
    <property type="evidence" value="ECO:0007669"/>
    <property type="project" value="UniProtKB-EC"/>
</dbReference>
<comment type="similarity">
    <text evidence="3">Belongs to the glycosyl hydrolase 5 (cellulase A) family.</text>
</comment>
<evidence type="ECO:0000313" key="6">
    <source>
        <dbReference type="EMBL" id="MBB4861062.1"/>
    </source>
</evidence>
<dbReference type="InterPro" id="IPR001547">
    <property type="entry name" value="Glyco_hydro_5"/>
</dbReference>
<organism evidence="6 7">
    <name type="scientific">Novosphingobium chloroacetimidivorans</name>
    <dbReference type="NCBI Taxonomy" id="1428314"/>
    <lineage>
        <taxon>Bacteria</taxon>
        <taxon>Pseudomonadati</taxon>
        <taxon>Pseudomonadota</taxon>
        <taxon>Alphaproteobacteria</taxon>
        <taxon>Sphingomonadales</taxon>
        <taxon>Sphingomonadaceae</taxon>
        <taxon>Novosphingobium</taxon>
    </lineage>
</organism>